<evidence type="ECO:0000313" key="2">
    <source>
        <dbReference type="Proteomes" id="UP000036987"/>
    </source>
</evidence>
<keyword evidence="2" id="KW-1185">Reference proteome</keyword>
<dbReference type="EMBL" id="LFYR01000655">
    <property type="protein sequence ID" value="KMZ71824.1"/>
    <property type="molecule type" value="Genomic_DNA"/>
</dbReference>
<evidence type="ECO:0000313" key="1">
    <source>
        <dbReference type="EMBL" id="KMZ71824.1"/>
    </source>
</evidence>
<sequence length="72" mass="8209">MNADQMNDMNRLLDSMNDVWSDTSPSMSLDGVKQLSQEIIDKMKRDDGEIDPDYGLFLLTKLKKEADLVISE</sequence>
<accession>A0A0K9PS96</accession>
<name>A0A0K9PS96_ZOSMR</name>
<proteinExistence type="predicted"/>
<reference evidence="2" key="1">
    <citation type="journal article" date="2016" name="Nature">
        <title>The genome of the seagrass Zostera marina reveals angiosperm adaptation to the sea.</title>
        <authorList>
            <person name="Olsen J.L."/>
            <person name="Rouze P."/>
            <person name="Verhelst B."/>
            <person name="Lin Y.-C."/>
            <person name="Bayer T."/>
            <person name="Collen J."/>
            <person name="Dattolo E."/>
            <person name="De Paoli E."/>
            <person name="Dittami S."/>
            <person name="Maumus F."/>
            <person name="Michel G."/>
            <person name="Kersting A."/>
            <person name="Lauritano C."/>
            <person name="Lohaus R."/>
            <person name="Toepel M."/>
            <person name="Tonon T."/>
            <person name="Vanneste K."/>
            <person name="Amirebrahimi M."/>
            <person name="Brakel J."/>
            <person name="Bostroem C."/>
            <person name="Chovatia M."/>
            <person name="Grimwood J."/>
            <person name="Jenkins J.W."/>
            <person name="Jueterbock A."/>
            <person name="Mraz A."/>
            <person name="Stam W.T."/>
            <person name="Tice H."/>
            <person name="Bornberg-Bauer E."/>
            <person name="Green P.J."/>
            <person name="Pearson G.A."/>
            <person name="Procaccini G."/>
            <person name="Duarte C.M."/>
            <person name="Schmutz J."/>
            <person name="Reusch T.B.H."/>
            <person name="Van de Peer Y."/>
        </authorList>
    </citation>
    <scope>NUCLEOTIDE SEQUENCE [LARGE SCALE GENOMIC DNA]</scope>
    <source>
        <strain evidence="2">cv. Finnish</strain>
    </source>
</reference>
<gene>
    <name evidence="1" type="ORF">ZOSMA_174G00200</name>
</gene>
<feature type="non-terminal residue" evidence="1">
    <location>
        <position position="1"/>
    </location>
</feature>
<dbReference type="Proteomes" id="UP000036987">
    <property type="component" value="Unassembled WGS sequence"/>
</dbReference>
<organism evidence="1 2">
    <name type="scientific">Zostera marina</name>
    <name type="common">Eelgrass</name>
    <dbReference type="NCBI Taxonomy" id="29655"/>
    <lineage>
        <taxon>Eukaryota</taxon>
        <taxon>Viridiplantae</taxon>
        <taxon>Streptophyta</taxon>
        <taxon>Embryophyta</taxon>
        <taxon>Tracheophyta</taxon>
        <taxon>Spermatophyta</taxon>
        <taxon>Magnoliopsida</taxon>
        <taxon>Liliopsida</taxon>
        <taxon>Zosteraceae</taxon>
        <taxon>Zostera</taxon>
    </lineage>
</organism>
<comment type="caution">
    <text evidence="1">The sequence shown here is derived from an EMBL/GenBank/DDBJ whole genome shotgun (WGS) entry which is preliminary data.</text>
</comment>
<protein>
    <submittedName>
        <fullName evidence="1">Uncharacterized protein</fullName>
    </submittedName>
</protein>
<dbReference type="AlphaFoldDB" id="A0A0K9PS96"/>